<evidence type="ECO:0000256" key="1">
    <source>
        <dbReference type="SAM" id="MobiDB-lite"/>
    </source>
</evidence>
<dbReference type="Proteomes" id="UP001364472">
    <property type="component" value="Unassembled WGS sequence"/>
</dbReference>
<keyword evidence="3" id="KW-1185">Reference proteome</keyword>
<proteinExistence type="predicted"/>
<gene>
    <name evidence="2" type="ORF">WB794_03410</name>
</gene>
<dbReference type="AlphaFoldDB" id="A0AAW9QVU6"/>
<organism evidence="2 3">
    <name type="scientific">Denitratimonas tolerans</name>
    <dbReference type="NCBI Taxonomy" id="1338420"/>
    <lineage>
        <taxon>Bacteria</taxon>
        <taxon>Pseudomonadati</taxon>
        <taxon>Pseudomonadota</taxon>
        <taxon>Gammaproteobacteria</taxon>
        <taxon>Lysobacterales</taxon>
        <taxon>Lysobacteraceae</taxon>
        <taxon>Denitratimonas</taxon>
    </lineage>
</organism>
<dbReference type="RefSeq" id="WP_337334438.1">
    <property type="nucleotide sequence ID" value="NZ_JBBDHC010000003.1"/>
</dbReference>
<sequence length="50" mass="5139">MTTKENGEQRGVVGGENGDFAGVALARPCPKSAPTLAGTGEKNQPRIAKK</sequence>
<feature type="region of interest" description="Disordered" evidence="1">
    <location>
        <begin position="1"/>
        <end position="50"/>
    </location>
</feature>
<dbReference type="EMBL" id="JBBDHC010000003">
    <property type="protein sequence ID" value="MEJ1248725.1"/>
    <property type="molecule type" value="Genomic_DNA"/>
</dbReference>
<evidence type="ECO:0000313" key="3">
    <source>
        <dbReference type="Proteomes" id="UP001364472"/>
    </source>
</evidence>
<accession>A0AAW9QVU6</accession>
<comment type="caution">
    <text evidence="2">The sequence shown here is derived from an EMBL/GenBank/DDBJ whole genome shotgun (WGS) entry which is preliminary data.</text>
</comment>
<protein>
    <submittedName>
        <fullName evidence="2">Uncharacterized protein</fullName>
    </submittedName>
</protein>
<reference evidence="2 3" key="1">
    <citation type="journal article" date="2016" name="Antonie Van Leeuwenhoek">
        <title>Denitratimonas tolerans gen. nov., sp. nov., a denitrifying bacterium isolated from a bioreactor for tannery wastewater treatment.</title>
        <authorList>
            <person name="Han S.I."/>
            <person name="Kim J.O."/>
            <person name="Lee Y.R."/>
            <person name="Ekpeghere K.I."/>
            <person name="Koh S.C."/>
            <person name="Whang K.S."/>
        </authorList>
    </citation>
    <scope>NUCLEOTIDE SEQUENCE [LARGE SCALE GENOMIC DNA]</scope>
    <source>
        <strain evidence="2 3">KACC 17565</strain>
    </source>
</reference>
<name>A0AAW9QVU6_9GAMM</name>
<evidence type="ECO:0000313" key="2">
    <source>
        <dbReference type="EMBL" id="MEJ1248725.1"/>
    </source>
</evidence>